<feature type="transmembrane region" description="Helical" evidence="6">
    <location>
        <begin position="7"/>
        <end position="28"/>
    </location>
</feature>
<feature type="transmembrane region" description="Helical" evidence="6">
    <location>
        <begin position="270"/>
        <end position="289"/>
    </location>
</feature>
<dbReference type="InterPro" id="IPR037185">
    <property type="entry name" value="EmrE-like"/>
</dbReference>
<feature type="transmembrane region" description="Helical" evidence="6">
    <location>
        <begin position="212"/>
        <end position="232"/>
    </location>
</feature>
<feature type="domain" description="EamA" evidence="7">
    <location>
        <begin position="14"/>
        <end position="138"/>
    </location>
</feature>
<dbReference type="Pfam" id="PF00892">
    <property type="entry name" value="EamA"/>
    <property type="match status" value="2"/>
</dbReference>
<dbReference type="InterPro" id="IPR051258">
    <property type="entry name" value="Diverse_Substrate_Transporter"/>
</dbReference>
<sequence length="298" mass="33067">MTKHTTFLLSSAGLLLAAAIWGFAFVIVKDSLDYIGAVWMIAFRFTIAALALAIIYCKKLKFLTKKAWIHGGILGFYLFTAYLVQTIGCNYTTAGKNAFLTTSYVFLIPVFLWIIEKRRPAFYIFLCAIMSITGIGMLALGTSDTGTVNIGDILTLICGIFYAIHIIFTSKYNEHHDPILLTVLQFLFASIFAWICAPIFDGAFPIEQIQNPRVIISMLYLGLLSTMICFVLQNVGLKYLPSAWASLLLSFESVFGVIFSTIVLGEKITLRMGFGCALIFAAVVLAQVLPEVLKEKRK</sequence>
<evidence type="ECO:0000256" key="2">
    <source>
        <dbReference type="ARBA" id="ARBA00022475"/>
    </source>
</evidence>
<feature type="transmembrane region" description="Helical" evidence="6">
    <location>
        <begin position="122"/>
        <end position="142"/>
    </location>
</feature>
<reference evidence="8 9" key="1">
    <citation type="submission" date="2020-08" db="EMBL/GenBank/DDBJ databases">
        <title>Genomic Encyclopedia of Type Strains, Phase IV (KMG-IV): sequencing the most valuable type-strain genomes for metagenomic binning, comparative biology and taxonomic classification.</title>
        <authorList>
            <person name="Goeker M."/>
        </authorList>
    </citation>
    <scope>NUCLEOTIDE SEQUENCE [LARGE SCALE GENOMIC DNA]</scope>
    <source>
        <strain evidence="8 9">DSM 103462</strain>
    </source>
</reference>
<protein>
    <submittedName>
        <fullName evidence="8">Drug/metabolite transporter (DMT)-like permease</fullName>
    </submittedName>
</protein>
<feature type="transmembrane region" description="Helical" evidence="6">
    <location>
        <begin position="180"/>
        <end position="200"/>
    </location>
</feature>
<evidence type="ECO:0000256" key="4">
    <source>
        <dbReference type="ARBA" id="ARBA00022989"/>
    </source>
</evidence>
<dbReference type="PANTHER" id="PTHR42920:SF5">
    <property type="entry name" value="EAMA DOMAIN-CONTAINING PROTEIN"/>
    <property type="match status" value="1"/>
</dbReference>
<feature type="transmembrane region" description="Helical" evidence="6">
    <location>
        <begin position="67"/>
        <end position="85"/>
    </location>
</feature>
<evidence type="ECO:0000256" key="5">
    <source>
        <dbReference type="ARBA" id="ARBA00023136"/>
    </source>
</evidence>
<organism evidence="8 9">
    <name type="scientific">Treponema ruminis</name>
    <dbReference type="NCBI Taxonomy" id="744515"/>
    <lineage>
        <taxon>Bacteria</taxon>
        <taxon>Pseudomonadati</taxon>
        <taxon>Spirochaetota</taxon>
        <taxon>Spirochaetia</taxon>
        <taxon>Spirochaetales</taxon>
        <taxon>Treponemataceae</taxon>
        <taxon>Treponema</taxon>
    </lineage>
</organism>
<keyword evidence="5 6" id="KW-0472">Membrane</keyword>
<feature type="transmembrane region" description="Helical" evidence="6">
    <location>
        <begin position="34"/>
        <end position="55"/>
    </location>
</feature>
<feature type="domain" description="EamA" evidence="7">
    <location>
        <begin position="150"/>
        <end position="285"/>
    </location>
</feature>
<keyword evidence="9" id="KW-1185">Reference proteome</keyword>
<evidence type="ECO:0000256" key="3">
    <source>
        <dbReference type="ARBA" id="ARBA00022692"/>
    </source>
</evidence>
<dbReference type="Proteomes" id="UP000518887">
    <property type="component" value="Unassembled WGS sequence"/>
</dbReference>
<dbReference type="InterPro" id="IPR000620">
    <property type="entry name" value="EamA_dom"/>
</dbReference>
<evidence type="ECO:0000259" key="7">
    <source>
        <dbReference type="Pfam" id="PF00892"/>
    </source>
</evidence>
<accession>A0A7W8LN20</accession>
<comment type="caution">
    <text evidence="8">The sequence shown here is derived from an EMBL/GenBank/DDBJ whole genome shotgun (WGS) entry which is preliminary data.</text>
</comment>
<proteinExistence type="predicted"/>
<evidence type="ECO:0000313" key="9">
    <source>
        <dbReference type="Proteomes" id="UP000518887"/>
    </source>
</evidence>
<dbReference type="RefSeq" id="WP_184660636.1">
    <property type="nucleotide sequence ID" value="NZ_CP031518.1"/>
</dbReference>
<evidence type="ECO:0000256" key="1">
    <source>
        <dbReference type="ARBA" id="ARBA00004651"/>
    </source>
</evidence>
<feature type="transmembrane region" description="Helical" evidence="6">
    <location>
        <begin position="97"/>
        <end position="115"/>
    </location>
</feature>
<evidence type="ECO:0000313" key="8">
    <source>
        <dbReference type="EMBL" id="MBB5226923.1"/>
    </source>
</evidence>
<dbReference type="AlphaFoldDB" id="A0A7W8LN20"/>
<dbReference type="EMBL" id="JACHFQ010000007">
    <property type="protein sequence ID" value="MBB5226923.1"/>
    <property type="molecule type" value="Genomic_DNA"/>
</dbReference>
<name>A0A7W8LN20_9SPIR</name>
<gene>
    <name evidence="8" type="ORF">HNP76_002311</name>
</gene>
<dbReference type="SUPFAM" id="SSF103481">
    <property type="entry name" value="Multidrug resistance efflux transporter EmrE"/>
    <property type="match status" value="2"/>
</dbReference>
<feature type="transmembrane region" description="Helical" evidence="6">
    <location>
        <begin position="148"/>
        <end position="168"/>
    </location>
</feature>
<comment type="subcellular location">
    <subcellularLocation>
        <location evidence="1">Cell membrane</location>
        <topology evidence="1">Multi-pass membrane protein</topology>
    </subcellularLocation>
</comment>
<keyword evidence="4 6" id="KW-1133">Transmembrane helix</keyword>
<dbReference type="GO" id="GO:0005886">
    <property type="term" value="C:plasma membrane"/>
    <property type="evidence" value="ECO:0007669"/>
    <property type="project" value="UniProtKB-SubCell"/>
</dbReference>
<feature type="transmembrane region" description="Helical" evidence="6">
    <location>
        <begin position="244"/>
        <end position="264"/>
    </location>
</feature>
<evidence type="ECO:0000256" key="6">
    <source>
        <dbReference type="SAM" id="Phobius"/>
    </source>
</evidence>
<keyword evidence="2" id="KW-1003">Cell membrane</keyword>
<keyword evidence="3 6" id="KW-0812">Transmembrane</keyword>
<dbReference type="PANTHER" id="PTHR42920">
    <property type="entry name" value="OS03G0707200 PROTEIN-RELATED"/>
    <property type="match status" value="1"/>
</dbReference>